<dbReference type="OrthoDB" id="3437960at2759"/>
<evidence type="ECO:0000313" key="3">
    <source>
        <dbReference type="EMBL" id="KIK00716.1"/>
    </source>
</evidence>
<dbReference type="InterPro" id="IPR013087">
    <property type="entry name" value="Znf_C2H2_type"/>
</dbReference>
<evidence type="ECO:0000259" key="2">
    <source>
        <dbReference type="PROSITE" id="PS50157"/>
    </source>
</evidence>
<dbReference type="EMBL" id="KN838620">
    <property type="protein sequence ID" value="KIK00716.1"/>
    <property type="molecule type" value="Genomic_DNA"/>
</dbReference>
<keyword evidence="1" id="KW-0862">Zinc</keyword>
<sequence length="128" mass="14173">MQAPATVFSCDECLNPLILCRLHPLEPIADYGEPEVIVRINPDTGGGEPSTTETFGQVVESEKQVAASSSSRKTDSDRFPCTLCSQKFTSNHNLQNHSNSHDQRKNRHCVPKGCESSFTTISSLKRHR</sequence>
<dbReference type="AlphaFoldDB" id="A0A0C9X6M5"/>
<dbReference type="InterPro" id="IPR036236">
    <property type="entry name" value="Znf_C2H2_sf"/>
</dbReference>
<gene>
    <name evidence="3" type="ORF">K443DRAFT_597846</name>
</gene>
<feature type="domain" description="C2H2-type" evidence="2">
    <location>
        <begin position="79"/>
        <end position="106"/>
    </location>
</feature>
<dbReference type="PROSITE" id="PS00028">
    <property type="entry name" value="ZINC_FINGER_C2H2_1"/>
    <property type="match status" value="1"/>
</dbReference>
<reference evidence="4" key="2">
    <citation type="submission" date="2015-01" db="EMBL/GenBank/DDBJ databases">
        <title>Evolutionary Origins and Diversification of the Mycorrhizal Mutualists.</title>
        <authorList>
            <consortium name="DOE Joint Genome Institute"/>
            <consortium name="Mycorrhizal Genomics Consortium"/>
            <person name="Kohler A."/>
            <person name="Kuo A."/>
            <person name="Nagy L.G."/>
            <person name="Floudas D."/>
            <person name="Copeland A."/>
            <person name="Barry K.W."/>
            <person name="Cichocki N."/>
            <person name="Veneault-Fourrey C."/>
            <person name="LaButti K."/>
            <person name="Lindquist E.A."/>
            <person name="Lipzen A."/>
            <person name="Lundell T."/>
            <person name="Morin E."/>
            <person name="Murat C."/>
            <person name="Riley R."/>
            <person name="Ohm R."/>
            <person name="Sun H."/>
            <person name="Tunlid A."/>
            <person name="Henrissat B."/>
            <person name="Grigoriev I.V."/>
            <person name="Hibbett D.S."/>
            <person name="Martin F."/>
        </authorList>
    </citation>
    <scope>NUCLEOTIDE SEQUENCE [LARGE SCALE GENOMIC DNA]</scope>
    <source>
        <strain evidence="4">LaAM-08-1</strain>
    </source>
</reference>
<dbReference type="PROSITE" id="PS50157">
    <property type="entry name" value="ZINC_FINGER_C2H2_2"/>
    <property type="match status" value="1"/>
</dbReference>
<keyword evidence="4" id="KW-1185">Reference proteome</keyword>
<keyword evidence="1" id="KW-0863">Zinc-finger</keyword>
<dbReference type="HOGENOM" id="CLU_002678_42_21_1"/>
<dbReference type="Gene3D" id="3.30.160.60">
    <property type="entry name" value="Classic Zinc Finger"/>
    <property type="match status" value="1"/>
</dbReference>
<keyword evidence="1" id="KW-0479">Metal-binding</keyword>
<organism evidence="3 4">
    <name type="scientific">Laccaria amethystina LaAM-08-1</name>
    <dbReference type="NCBI Taxonomy" id="1095629"/>
    <lineage>
        <taxon>Eukaryota</taxon>
        <taxon>Fungi</taxon>
        <taxon>Dikarya</taxon>
        <taxon>Basidiomycota</taxon>
        <taxon>Agaricomycotina</taxon>
        <taxon>Agaricomycetes</taxon>
        <taxon>Agaricomycetidae</taxon>
        <taxon>Agaricales</taxon>
        <taxon>Agaricineae</taxon>
        <taxon>Hydnangiaceae</taxon>
        <taxon>Laccaria</taxon>
    </lineage>
</organism>
<evidence type="ECO:0000256" key="1">
    <source>
        <dbReference type="PROSITE-ProRule" id="PRU00042"/>
    </source>
</evidence>
<evidence type="ECO:0000313" key="4">
    <source>
        <dbReference type="Proteomes" id="UP000054477"/>
    </source>
</evidence>
<protein>
    <recommendedName>
        <fullName evidence="2">C2H2-type domain-containing protein</fullName>
    </recommendedName>
</protein>
<proteinExistence type="predicted"/>
<name>A0A0C9X6M5_9AGAR</name>
<dbReference type="GO" id="GO:0008270">
    <property type="term" value="F:zinc ion binding"/>
    <property type="evidence" value="ECO:0007669"/>
    <property type="project" value="UniProtKB-KW"/>
</dbReference>
<dbReference type="SUPFAM" id="SSF57667">
    <property type="entry name" value="beta-beta-alpha zinc fingers"/>
    <property type="match status" value="1"/>
</dbReference>
<dbReference type="Proteomes" id="UP000054477">
    <property type="component" value="Unassembled WGS sequence"/>
</dbReference>
<accession>A0A0C9X6M5</accession>
<reference evidence="3 4" key="1">
    <citation type="submission" date="2014-04" db="EMBL/GenBank/DDBJ databases">
        <authorList>
            <consortium name="DOE Joint Genome Institute"/>
            <person name="Kuo A."/>
            <person name="Kohler A."/>
            <person name="Nagy L.G."/>
            <person name="Floudas D."/>
            <person name="Copeland A."/>
            <person name="Barry K.W."/>
            <person name="Cichocki N."/>
            <person name="Veneault-Fourrey C."/>
            <person name="LaButti K."/>
            <person name="Lindquist E.A."/>
            <person name="Lipzen A."/>
            <person name="Lundell T."/>
            <person name="Morin E."/>
            <person name="Murat C."/>
            <person name="Sun H."/>
            <person name="Tunlid A."/>
            <person name="Henrissat B."/>
            <person name="Grigoriev I.V."/>
            <person name="Hibbett D.S."/>
            <person name="Martin F."/>
            <person name="Nordberg H.P."/>
            <person name="Cantor M.N."/>
            <person name="Hua S.X."/>
        </authorList>
    </citation>
    <scope>NUCLEOTIDE SEQUENCE [LARGE SCALE GENOMIC DNA]</scope>
    <source>
        <strain evidence="3 4">LaAM-08-1</strain>
    </source>
</reference>